<evidence type="ECO:0000313" key="1">
    <source>
        <dbReference type="EMBL" id="GFQ05538.1"/>
    </source>
</evidence>
<dbReference type="AlphaFoldDB" id="A0A830CYF3"/>
<sequence length="94" mass="10928">KNSIKFIEEILVEKQQGGNPVSRWSYHLFSEGRQIRRACWRRRSGVSHRCFGIHGCIGTCFLDRDFHELHSEIGISRLSNLGFCLKLGILKKRL</sequence>
<evidence type="ECO:0000313" key="2">
    <source>
        <dbReference type="Proteomes" id="UP000653305"/>
    </source>
</evidence>
<dbReference type="EMBL" id="BMAC01001083">
    <property type="protein sequence ID" value="GFQ05538.1"/>
    <property type="molecule type" value="Genomic_DNA"/>
</dbReference>
<gene>
    <name evidence="1" type="ORF">PHJA_002697900</name>
</gene>
<proteinExistence type="predicted"/>
<keyword evidence="2" id="KW-1185">Reference proteome</keyword>
<reference evidence="1" key="1">
    <citation type="submission" date="2020-07" db="EMBL/GenBank/DDBJ databases">
        <title>Ethylene signaling mediates host invasion by parasitic plants.</title>
        <authorList>
            <person name="Yoshida S."/>
        </authorList>
    </citation>
    <scope>NUCLEOTIDE SEQUENCE</scope>
    <source>
        <strain evidence="1">Okayama</strain>
    </source>
</reference>
<name>A0A830CYF3_9LAMI</name>
<comment type="caution">
    <text evidence="1">The sequence shown here is derived from an EMBL/GenBank/DDBJ whole genome shotgun (WGS) entry which is preliminary data.</text>
</comment>
<protein>
    <submittedName>
        <fullName evidence="1">Histone h2ax</fullName>
    </submittedName>
</protein>
<dbReference type="Proteomes" id="UP000653305">
    <property type="component" value="Unassembled WGS sequence"/>
</dbReference>
<organism evidence="1 2">
    <name type="scientific">Phtheirospermum japonicum</name>
    <dbReference type="NCBI Taxonomy" id="374723"/>
    <lineage>
        <taxon>Eukaryota</taxon>
        <taxon>Viridiplantae</taxon>
        <taxon>Streptophyta</taxon>
        <taxon>Embryophyta</taxon>
        <taxon>Tracheophyta</taxon>
        <taxon>Spermatophyta</taxon>
        <taxon>Magnoliopsida</taxon>
        <taxon>eudicotyledons</taxon>
        <taxon>Gunneridae</taxon>
        <taxon>Pentapetalae</taxon>
        <taxon>asterids</taxon>
        <taxon>lamiids</taxon>
        <taxon>Lamiales</taxon>
        <taxon>Orobanchaceae</taxon>
        <taxon>Orobanchaceae incertae sedis</taxon>
        <taxon>Phtheirospermum</taxon>
    </lineage>
</organism>
<accession>A0A830CYF3</accession>
<feature type="non-terminal residue" evidence="1">
    <location>
        <position position="1"/>
    </location>
</feature>